<dbReference type="PANTHER" id="PTHR23077">
    <property type="entry name" value="AAA-FAMILY ATPASE"/>
    <property type="match status" value="1"/>
</dbReference>
<dbReference type="CDD" id="cd19481">
    <property type="entry name" value="RecA-like_protease"/>
    <property type="match status" value="1"/>
</dbReference>
<dbReference type="GO" id="GO:0003723">
    <property type="term" value="F:RNA binding"/>
    <property type="evidence" value="ECO:0007669"/>
    <property type="project" value="TreeGrafter"/>
</dbReference>
<dbReference type="InterPro" id="IPR050168">
    <property type="entry name" value="AAA_ATPase_domain"/>
</dbReference>
<name>A0A8H4WQM7_9HYPO</name>
<reference evidence="3" key="1">
    <citation type="journal article" date="2020" name="BMC Genomics">
        <title>Correction to: Identification and distribution of gene clusters required for synthesis of sphingolipid metabolism inhibitors in diverse species of the filamentous fungus Fusarium.</title>
        <authorList>
            <person name="Kim H.S."/>
            <person name="Lohmar J.M."/>
            <person name="Busman M."/>
            <person name="Brown D.W."/>
            <person name="Naumann T.A."/>
            <person name="Divon H.H."/>
            <person name="Lysoe E."/>
            <person name="Uhlig S."/>
            <person name="Proctor R.H."/>
        </authorList>
    </citation>
    <scope>NUCLEOTIDE SEQUENCE</scope>
    <source>
        <strain evidence="3">NRRL 45417</strain>
    </source>
</reference>
<dbReference type="GO" id="GO:0005524">
    <property type="term" value="F:ATP binding"/>
    <property type="evidence" value="ECO:0007669"/>
    <property type="project" value="InterPro"/>
</dbReference>
<dbReference type="InterPro" id="IPR027417">
    <property type="entry name" value="P-loop_NTPase"/>
</dbReference>
<dbReference type="GO" id="GO:0016887">
    <property type="term" value="F:ATP hydrolysis activity"/>
    <property type="evidence" value="ECO:0007669"/>
    <property type="project" value="InterPro"/>
</dbReference>
<keyword evidence="4" id="KW-1185">Reference proteome</keyword>
<organism evidence="3 4">
    <name type="scientific">Fusarium gaditjirri</name>
    <dbReference type="NCBI Taxonomy" id="282569"/>
    <lineage>
        <taxon>Eukaryota</taxon>
        <taxon>Fungi</taxon>
        <taxon>Dikarya</taxon>
        <taxon>Ascomycota</taxon>
        <taxon>Pezizomycotina</taxon>
        <taxon>Sordariomycetes</taxon>
        <taxon>Hypocreomycetidae</taxon>
        <taxon>Hypocreales</taxon>
        <taxon>Nectriaceae</taxon>
        <taxon>Fusarium</taxon>
        <taxon>Fusarium nisikadoi species complex</taxon>
    </lineage>
</organism>
<reference evidence="3" key="2">
    <citation type="submission" date="2020-05" db="EMBL/GenBank/DDBJ databases">
        <authorList>
            <person name="Kim H.-S."/>
            <person name="Proctor R.H."/>
            <person name="Brown D.W."/>
        </authorList>
    </citation>
    <scope>NUCLEOTIDE SEQUENCE</scope>
    <source>
        <strain evidence="3">NRRL 45417</strain>
    </source>
</reference>
<accession>A0A8H4WQM7</accession>
<feature type="domain" description="AAA+ ATPase" evidence="2">
    <location>
        <begin position="354"/>
        <end position="481"/>
    </location>
</feature>
<dbReference type="GO" id="GO:0042254">
    <property type="term" value="P:ribosome biogenesis"/>
    <property type="evidence" value="ECO:0007669"/>
    <property type="project" value="TreeGrafter"/>
</dbReference>
<comment type="caution">
    <text evidence="3">The sequence shown here is derived from an EMBL/GenBank/DDBJ whole genome shotgun (WGS) entry which is preliminary data.</text>
</comment>
<evidence type="ECO:0000313" key="3">
    <source>
        <dbReference type="EMBL" id="KAF4946249.1"/>
    </source>
</evidence>
<dbReference type="InterPro" id="IPR003959">
    <property type="entry name" value="ATPase_AAA_core"/>
</dbReference>
<evidence type="ECO:0000313" key="4">
    <source>
        <dbReference type="Proteomes" id="UP000604273"/>
    </source>
</evidence>
<gene>
    <name evidence="3" type="ORF">FGADI_11326</name>
</gene>
<feature type="region of interest" description="Disordered" evidence="1">
    <location>
        <begin position="68"/>
        <end position="120"/>
    </location>
</feature>
<dbReference type="AlphaFoldDB" id="A0A8H4WQM7"/>
<dbReference type="GO" id="GO:1990275">
    <property type="term" value="F:preribosome binding"/>
    <property type="evidence" value="ECO:0007669"/>
    <property type="project" value="TreeGrafter"/>
</dbReference>
<dbReference type="SUPFAM" id="SSF52540">
    <property type="entry name" value="P-loop containing nucleoside triphosphate hydrolases"/>
    <property type="match status" value="1"/>
</dbReference>
<dbReference type="Gene3D" id="3.40.50.300">
    <property type="entry name" value="P-loop containing nucleotide triphosphate hydrolases"/>
    <property type="match status" value="1"/>
</dbReference>
<sequence>MYMDKLANYNPCKDWGRSVIIVRASPLLPGNHICSLFQPRQHHQNDPITINLKQTLAVPLETWSSKMNSRRTSTLPSYSTQQRLSQNPTMSLPTTKKRHAINPGNTSPYHGDPASVSLRPTSSQALPFRSIRPVQDGDAATGSYFEHSGGKRINTDLVFTAALKKQYPELSLVVVPQDSGMGSSCNLLAFAGAGYATVTPIQDKGDLPSSLEWTVYLPPARRMDGNKGLLGEAPIFGKFLYQWEGAEFIIYLADGRDGSESYPQQTNYYILTADVHKADQLVLAAGSWASDLHNEVWVFDQGYFHKDRELWESAQKSTWESVILDDDMKKSLINDHISFFESRQTYAGLGVPWKRGIIYHGPPGNGKTISIKAAMHMLADRTPPIPTVYVRSLESWNGPQGALYMVFEKAREFAPCYLVFEDIDSLITPDVRSYFLNEVDGLKQNDGIFIIASTNHLELLDPGIAKRPSRFDRKYYFPDPNIDQREAYCRFWQKKLKHNKDIEFPDKLCRAIAEITDNFSFAYIQEAFVATLLAIARRSKTKPKVGGSSETWVLVRNDFGAPLASDEGDLDRLELWVEMKKQIKILREGIEDES</sequence>
<dbReference type="GO" id="GO:0005634">
    <property type="term" value="C:nucleus"/>
    <property type="evidence" value="ECO:0007669"/>
    <property type="project" value="TreeGrafter"/>
</dbReference>
<dbReference type="Pfam" id="PF00004">
    <property type="entry name" value="AAA"/>
    <property type="match status" value="1"/>
</dbReference>
<evidence type="ECO:0000259" key="2">
    <source>
        <dbReference type="SMART" id="SM00382"/>
    </source>
</evidence>
<dbReference type="PANTHER" id="PTHR23077:SF132">
    <property type="entry name" value="ATP-DEPENDENT ZN PROTEASE"/>
    <property type="match status" value="1"/>
</dbReference>
<dbReference type="OrthoDB" id="2115716at2759"/>
<proteinExistence type="predicted"/>
<dbReference type="InterPro" id="IPR003593">
    <property type="entry name" value="AAA+_ATPase"/>
</dbReference>
<dbReference type="EMBL" id="JABFAI010000330">
    <property type="protein sequence ID" value="KAF4946249.1"/>
    <property type="molecule type" value="Genomic_DNA"/>
</dbReference>
<protein>
    <recommendedName>
        <fullName evidence="2">AAA+ ATPase domain-containing protein</fullName>
    </recommendedName>
</protein>
<feature type="compositionally biased region" description="Polar residues" evidence="1">
    <location>
        <begin position="68"/>
        <end position="94"/>
    </location>
</feature>
<dbReference type="SMART" id="SM00382">
    <property type="entry name" value="AAA"/>
    <property type="match status" value="1"/>
</dbReference>
<dbReference type="Proteomes" id="UP000604273">
    <property type="component" value="Unassembled WGS sequence"/>
</dbReference>
<evidence type="ECO:0000256" key="1">
    <source>
        <dbReference type="SAM" id="MobiDB-lite"/>
    </source>
</evidence>